<dbReference type="EMBL" id="LOBR01000039">
    <property type="protein sequence ID" value="KYN88234.1"/>
    <property type="molecule type" value="Genomic_DNA"/>
</dbReference>
<dbReference type="GO" id="GO:1990281">
    <property type="term" value="C:efflux pump complex"/>
    <property type="evidence" value="ECO:0007669"/>
    <property type="project" value="TreeGrafter"/>
</dbReference>
<dbReference type="SUPFAM" id="SSF111369">
    <property type="entry name" value="HlyD-like secretion proteins"/>
    <property type="match status" value="1"/>
</dbReference>
<dbReference type="Pfam" id="PF25967">
    <property type="entry name" value="RND-MFP_C"/>
    <property type="match status" value="1"/>
</dbReference>
<dbReference type="PANTHER" id="PTHR30469">
    <property type="entry name" value="MULTIDRUG RESISTANCE PROTEIN MDTA"/>
    <property type="match status" value="1"/>
</dbReference>
<sequence>MRKAFVFLAVAATVSGCGRELPPIPEPESRPAKLFTVSVGNTQFERSFPAISEAGDKAVLTFRVPGQLQTIEVTAGQRVSKGQILASLNPDEYALLSKQAKANFTLADVQYERFRKLRTDKVVSEQDFDQAQANHNSARATLEQAEANLRYTKLVAPYDGTVSLVVAEKHQYIGAKQAVMNIQSNQLLKVIFQLPGHLLGRFSSEKEPMASMKFDAFPSHQFPLRFQEIDTEADAKTGSYKVTMIMERPQELGVLPGMAGNVQVVASSNMATQIPQSAIFMRDQRQYVWRVDKEGVVEAAPIELNPKREVLSGLQDGDRIIISGVSGIEAGIKVREWIKERGL</sequence>
<dbReference type="Gene3D" id="2.40.30.170">
    <property type="match status" value="1"/>
</dbReference>
<dbReference type="InterPro" id="IPR058627">
    <property type="entry name" value="MdtA-like_C"/>
</dbReference>
<feature type="domain" description="Multidrug resistance protein MdtA-like alpha-helical hairpin" evidence="4">
    <location>
        <begin position="99"/>
        <end position="152"/>
    </location>
</feature>
<accession>A0A151KY17</accession>
<evidence type="ECO:0000313" key="7">
    <source>
        <dbReference type="EMBL" id="KYN88234.1"/>
    </source>
</evidence>
<dbReference type="Gene3D" id="2.40.420.20">
    <property type="match status" value="1"/>
</dbReference>
<keyword evidence="3" id="KW-0813">Transport</keyword>
<evidence type="ECO:0000256" key="3">
    <source>
        <dbReference type="ARBA" id="ARBA00022448"/>
    </source>
</evidence>
<dbReference type="RefSeq" id="WP_061897246.1">
    <property type="nucleotide sequence ID" value="NZ_JBBMIX010000002.1"/>
</dbReference>
<gene>
    <name evidence="7" type="ORF">ATY37_15525</name>
</gene>
<organism evidence="7 8">
    <name type="scientific">Vibrio cidicii</name>
    <dbReference type="NCBI Taxonomy" id="1763883"/>
    <lineage>
        <taxon>Bacteria</taxon>
        <taxon>Pseudomonadati</taxon>
        <taxon>Pseudomonadota</taxon>
        <taxon>Gammaproteobacteria</taxon>
        <taxon>Vibrionales</taxon>
        <taxon>Vibrionaceae</taxon>
        <taxon>Vibrio</taxon>
    </lineage>
</organism>
<dbReference type="NCBIfam" id="TIGR01730">
    <property type="entry name" value="RND_mfp"/>
    <property type="match status" value="1"/>
</dbReference>
<dbReference type="PROSITE" id="PS51257">
    <property type="entry name" value="PROKAR_LIPOPROTEIN"/>
    <property type="match status" value="1"/>
</dbReference>
<dbReference type="Proteomes" id="UP000075346">
    <property type="component" value="Unassembled WGS sequence"/>
</dbReference>
<evidence type="ECO:0000256" key="2">
    <source>
        <dbReference type="ARBA" id="ARBA00009477"/>
    </source>
</evidence>
<dbReference type="Pfam" id="PF25917">
    <property type="entry name" value="BSH_RND"/>
    <property type="match status" value="1"/>
</dbReference>
<dbReference type="InterPro" id="IPR058625">
    <property type="entry name" value="MdtA-like_BSH"/>
</dbReference>
<feature type="domain" description="Multidrug resistance protein MdtA-like barrel-sandwich hybrid" evidence="5">
    <location>
        <begin position="58"/>
        <end position="182"/>
    </location>
</feature>
<dbReference type="PANTHER" id="PTHR30469:SF20">
    <property type="entry name" value="EFFLUX RND TRANSPORTER PERIPLASMIC ADAPTOR SUBUNIT"/>
    <property type="match status" value="1"/>
</dbReference>
<dbReference type="AlphaFoldDB" id="A0A151KY17"/>
<evidence type="ECO:0000259" key="5">
    <source>
        <dbReference type="Pfam" id="PF25917"/>
    </source>
</evidence>
<evidence type="ECO:0000259" key="6">
    <source>
        <dbReference type="Pfam" id="PF25967"/>
    </source>
</evidence>
<evidence type="ECO:0000259" key="4">
    <source>
        <dbReference type="Pfam" id="PF25876"/>
    </source>
</evidence>
<proteinExistence type="inferred from homology"/>
<reference evidence="8" key="1">
    <citation type="submission" date="2015-12" db="EMBL/GenBank/DDBJ databases">
        <authorList>
            <person name="Shamseldin A."/>
            <person name="Moawad H."/>
            <person name="Abd El-Rahim W.M."/>
            <person name="Sadowsky M.J."/>
        </authorList>
    </citation>
    <scope>NUCLEOTIDE SEQUENCE [LARGE SCALE GENOMIC DNA]</scope>
    <source>
        <strain evidence="8">2538-88</strain>
    </source>
</reference>
<evidence type="ECO:0000256" key="1">
    <source>
        <dbReference type="ARBA" id="ARBA00004196"/>
    </source>
</evidence>
<dbReference type="GO" id="GO:0015562">
    <property type="term" value="F:efflux transmembrane transporter activity"/>
    <property type="evidence" value="ECO:0007669"/>
    <property type="project" value="TreeGrafter"/>
</dbReference>
<dbReference type="Gene3D" id="1.10.287.470">
    <property type="entry name" value="Helix hairpin bin"/>
    <property type="match status" value="1"/>
</dbReference>
<dbReference type="Pfam" id="PF25876">
    <property type="entry name" value="HH_MFP_RND"/>
    <property type="match status" value="1"/>
</dbReference>
<dbReference type="InterPro" id="IPR058624">
    <property type="entry name" value="MdtA-like_HH"/>
</dbReference>
<protein>
    <submittedName>
        <fullName evidence="7">Acriflavin resistance protein</fullName>
    </submittedName>
</protein>
<dbReference type="Gene3D" id="2.40.50.100">
    <property type="match status" value="1"/>
</dbReference>
<comment type="subcellular location">
    <subcellularLocation>
        <location evidence="1">Cell envelope</location>
    </subcellularLocation>
</comment>
<comment type="caution">
    <text evidence="7">The sequence shown here is derived from an EMBL/GenBank/DDBJ whole genome shotgun (WGS) entry which is preliminary data.</text>
</comment>
<name>A0A151KY17_9VIBR</name>
<dbReference type="InterPro" id="IPR006143">
    <property type="entry name" value="RND_pump_MFP"/>
</dbReference>
<evidence type="ECO:0000313" key="8">
    <source>
        <dbReference type="Proteomes" id="UP000075346"/>
    </source>
</evidence>
<comment type="similarity">
    <text evidence="2">Belongs to the membrane fusion protein (MFP) (TC 8.A.1) family.</text>
</comment>
<feature type="domain" description="Multidrug resistance protein MdtA-like C-terminal permuted SH3" evidence="6">
    <location>
        <begin position="274"/>
        <end position="325"/>
    </location>
</feature>